<keyword evidence="4" id="KW-1185">Reference proteome</keyword>
<dbReference type="RefSeq" id="WP_227476522.1">
    <property type="nucleotide sequence ID" value="NZ_JAFMPT010000005.1"/>
</dbReference>
<gene>
    <name evidence="3" type="ORF">J1C55_05675</name>
</gene>
<evidence type="ECO:0000313" key="3">
    <source>
        <dbReference type="EMBL" id="MCC1484074.1"/>
    </source>
</evidence>
<dbReference type="EMBL" id="JAFMPT010000005">
    <property type="protein sequence ID" value="MCC1484074.1"/>
    <property type="molecule type" value="Genomic_DNA"/>
</dbReference>
<feature type="chain" id="PRO_5046819190" evidence="1">
    <location>
        <begin position="23"/>
        <end position="191"/>
    </location>
</feature>
<dbReference type="PANTHER" id="PTHR34406:SF1">
    <property type="entry name" value="PROTEIN YCEI"/>
    <property type="match status" value="1"/>
</dbReference>
<keyword evidence="1" id="KW-0732">Signal</keyword>
<dbReference type="SMART" id="SM00867">
    <property type="entry name" value="YceI"/>
    <property type="match status" value="1"/>
</dbReference>
<evidence type="ECO:0000259" key="2">
    <source>
        <dbReference type="SMART" id="SM00867"/>
    </source>
</evidence>
<organism evidence="3 4">
    <name type="scientific">Winogradskyella immobilis</name>
    <dbReference type="NCBI Taxonomy" id="2816852"/>
    <lineage>
        <taxon>Bacteria</taxon>
        <taxon>Pseudomonadati</taxon>
        <taxon>Bacteroidota</taxon>
        <taxon>Flavobacteriia</taxon>
        <taxon>Flavobacteriales</taxon>
        <taxon>Flavobacteriaceae</taxon>
        <taxon>Winogradskyella</taxon>
    </lineage>
</organism>
<dbReference type="Pfam" id="PF04264">
    <property type="entry name" value="YceI"/>
    <property type="match status" value="1"/>
</dbReference>
<feature type="signal peptide" evidence="1">
    <location>
        <begin position="1"/>
        <end position="22"/>
    </location>
</feature>
<evidence type="ECO:0000256" key="1">
    <source>
        <dbReference type="SAM" id="SignalP"/>
    </source>
</evidence>
<dbReference type="InterPro" id="IPR007372">
    <property type="entry name" value="Lipid/polyisoprenoid-bd_YceI"/>
</dbReference>
<reference evidence="3" key="1">
    <citation type="submission" date="2021-03" db="EMBL/GenBank/DDBJ databases">
        <authorList>
            <person name="Ping X."/>
        </authorList>
    </citation>
    <scope>NUCLEOTIDE SEQUENCE</scope>
    <source>
        <strain evidence="3">E313</strain>
    </source>
</reference>
<dbReference type="PANTHER" id="PTHR34406">
    <property type="entry name" value="PROTEIN YCEI"/>
    <property type="match status" value="1"/>
</dbReference>
<dbReference type="Proteomes" id="UP000778797">
    <property type="component" value="Unassembled WGS sequence"/>
</dbReference>
<comment type="caution">
    <text evidence="3">The sequence shown here is derived from an EMBL/GenBank/DDBJ whole genome shotgun (WGS) entry which is preliminary data.</text>
</comment>
<accession>A0ABS8ELI0</accession>
<dbReference type="InterPro" id="IPR036761">
    <property type="entry name" value="TTHA0802/YceI-like_sf"/>
</dbReference>
<evidence type="ECO:0000313" key="4">
    <source>
        <dbReference type="Proteomes" id="UP000778797"/>
    </source>
</evidence>
<protein>
    <submittedName>
        <fullName evidence="3">YceI family protein</fullName>
    </submittedName>
</protein>
<sequence length="191" mass="20818">MKIKNLKIAIIAILAVSLMSFTAVKEKMVNVNESTITWIGKKVTGGQHQGTIALKSGMLKFDDNTLTGGAFVMDMASINNTDLQGGGKSKLEGHLKSEDFFGVEKHPTATLNITKTEKQDGNMYAVTGNLSIKGITNPITFNMNVEEHTASASVKVDRTKYDIKYGSSSFFDGLKNKAINDDFDLNVTLKF</sequence>
<feature type="domain" description="Lipid/polyisoprenoid-binding YceI-like" evidence="2">
    <location>
        <begin position="20"/>
        <end position="190"/>
    </location>
</feature>
<proteinExistence type="predicted"/>
<reference evidence="3" key="2">
    <citation type="submission" date="2021-10" db="EMBL/GenBank/DDBJ databases">
        <title>Genome of Winogradskyella sp. E313.</title>
        <authorList>
            <person name="Zhou Y."/>
        </authorList>
    </citation>
    <scope>NUCLEOTIDE SEQUENCE</scope>
    <source>
        <strain evidence="3">E313</strain>
    </source>
</reference>
<name>A0ABS8ELI0_9FLAO</name>
<dbReference type="Gene3D" id="2.40.128.110">
    <property type="entry name" value="Lipid/polyisoprenoid-binding, YceI-like"/>
    <property type="match status" value="1"/>
</dbReference>
<dbReference type="SUPFAM" id="SSF101874">
    <property type="entry name" value="YceI-like"/>
    <property type="match status" value="1"/>
</dbReference>